<dbReference type="Gene3D" id="3.30.565.10">
    <property type="entry name" value="Histidine kinase-like ATPase, C-terminal domain"/>
    <property type="match status" value="1"/>
</dbReference>
<evidence type="ECO:0000313" key="10">
    <source>
        <dbReference type="Proteomes" id="UP000070319"/>
    </source>
</evidence>
<dbReference type="InterPro" id="IPR003661">
    <property type="entry name" value="HisK_dim/P_dom"/>
</dbReference>
<protein>
    <recommendedName>
        <fullName evidence="2">histidine kinase</fullName>
        <ecNumber evidence="2">2.7.13.3</ecNumber>
    </recommendedName>
</protein>
<dbReference type="CDD" id="cd00082">
    <property type="entry name" value="HisKA"/>
    <property type="match status" value="1"/>
</dbReference>
<dbReference type="PATRIC" id="fig|329854.7.peg.4736"/>
<dbReference type="Proteomes" id="UP000070319">
    <property type="component" value="Unassembled WGS sequence"/>
</dbReference>
<comment type="catalytic activity">
    <reaction evidence="1">
        <text>ATP + protein L-histidine = ADP + protein N-phospho-L-histidine.</text>
        <dbReference type="EC" id="2.7.13.3"/>
    </reaction>
</comment>
<dbReference type="InterPro" id="IPR004358">
    <property type="entry name" value="Sig_transdc_His_kin-like_C"/>
</dbReference>
<dbReference type="InterPro" id="IPR005467">
    <property type="entry name" value="His_kinase_dom"/>
</dbReference>
<keyword evidence="4" id="KW-0808">Transferase</keyword>
<dbReference type="InterPro" id="IPR003594">
    <property type="entry name" value="HATPase_dom"/>
</dbReference>
<dbReference type="PROSITE" id="PS50109">
    <property type="entry name" value="HIS_KIN"/>
    <property type="match status" value="1"/>
</dbReference>
<feature type="domain" description="Histidine kinase" evidence="8">
    <location>
        <begin position="178"/>
        <end position="390"/>
    </location>
</feature>
<keyword evidence="7" id="KW-1133">Transmembrane helix</keyword>
<dbReference type="PANTHER" id="PTHR43711">
    <property type="entry name" value="TWO-COMPONENT HISTIDINE KINASE"/>
    <property type="match status" value="1"/>
</dbReference>
<keyword evidence="7" id="KW-0472">Membrane</keyword>
<keyword evidence="5 9" id="KW-0418">Kinase</keyword>
<dbReference type="InterPro" id="IPR036097">
    <property type="entry name" value="HisK_dim/P_sf"/>
</dbReference>
<gene>
    <name evidence="9" type="ORF">HMPREF2531_04665</name>
</gene>
<organism evidence="9">
    <name type="scientific">Bacteroides intestinalis</name>
    <dbReference type="NCBI Taxonomy" id="329854"/>
    <lineage>
        <taxon>Bacteria</taxon>
        <taxon>Pseudomonadati</taxon>
        <taxon>Bacteroidota</taxon>
        <taxon>Bacteroidia</taxon>
        <taxon>Bacteroidales</taxon>
        <taxon>Bacteroidaceae</taxon>
        <taxon>Bacteroides</taxon>
    </lineage>
</organism>
<accession>A0A139KTY2</accession>
<dbReference type="PANTHER" id="PTHR43711:SF26">
    <property type="entry name" value="SENSOR HISTIDINE KINASE RCSC"/>
    <property type="match status" value="1"/>
</dbReference>
<keyword evidence="7" id="KW-0812">Transmembrane</keyword>
<dbReference type="Pfam" id="PF02518">
    <property type="entry name" value="HATPase_c"/>
    <property type="match status" value="1"/>
</dbReference>
<comment type="caution">
    <text evidence="9">The sequence shown here is derived from an EMBL/GenBank/DDBJ whole genome shotgun (WGS) entry which is preliminary data.</text>
</comment>
<dbReference type="Gene3D" id="1.10.287.130">
    <property type="match status" value="1"/>
</dbReference>
<dbReference type="EC" id="2.7.13.3" evidence="2"/>
<dbReference type="SMART" id="SM00388">
    <property type="entry name" value="HisKA"/>
    <property type="match status" value="1"/>
</dbReference>
<name>A0A139KTY2_9BACE</name>
<evidence type="ECO:0000256" key="5">
    <source>
        <dbReference type="ARBA" id="ARBA00022777"/>
    </source>
</evidence>
<evidence type="ECO:0000313" key="9">
    <source>
        <dbReference type="EMBL" id="KXT42596.1"/>
    </source>
</evidence>
<dbReference type="SUPFAM" id="SSF47384">
    <property type="entry name" value="Homodimeric domain of signal transducing histidine kinase"/>
    <property type="match status" value="1"/>
</dbReference>
<dbReference type="PRINTS" id="PR00344">
    <property type="entry name" value="BCTRLSENSOR"/>
</dbReference>
<evidence type="ECO:0000256" key="4">
    <source>
        <dbReference type="ARBA" id="ARBA00022679"/>
    </source>
</evidence>
<evidence type="ECO:0000256" key="3">
    <source>
        <dbReference type="ARBA" id="ARBA00022553"/>
    </source>
</evidence>
<keyword evidence="6" id="KW-0902">Two-component regulatory system</keyword>
<sequence>MLLEHLFFCASMAVFLSKKLSLQTIHAIDGMKLLILLLIFVLSGLPSSLCAEEVIVDSLYWQNAEQKMEEEEYKDAARIYSEMIVLGDSLFRVYTGERVEDMRKDYTIDELELQNSAQQKRLLQLSFIIILSLAVFLLGGFFYLKKVGKRLLHSKNELQKAKSMAEESIRNKSLFLSNMSHEIKTPLNALAGFSEVLTTPGIDEATRVQCNDVIQLNSELLLKLINDVVDISCLDVANMKFSITTHEVVALCRNVVKMLDNIKQTSADIRFETELTSLEIETDQGRLQQMLVNLLVNATKFTKEGSITLALRLDEQGFAEFSVTDTGCGIPLERQSTIFGRFEKLNEGVQGAGLGLSICKLIIKRLGGEIWVDSGYTAGARFVFIHPLKQEVVR</sequence>
<evidence type="ECO:0000259" key="8">
    <source>
        <dbReference type="PROSITE" id="PS50109"/>
    </source>
</evidence>
<evidence type="ECO:0000256" key="7">
    <source>
        <dbReference type="SAM" id="Phobius"/>
    </source>
</evidence>
<dbReference type="Pfam" id="PF00512">
    <property type="entry name" value="HisKA"/>
    <property type="match status" value="1"/>
</dbReference>
<evidence type="ECO:0000256" key="1">
    <source>
        <dbReference type="ARBA" id="ARBA00000085"/>
    </source>
</evidence>
<dbReference type="GO" id="GO:0000155">
    <property type="term" value="F:phosphorelay sensor kinase activity"/>
    <property type="evidence" value="ECO:0007669"/>
    <property type="project" value="InterPro"/>
</dbReference>
<keyword evidence="3" id="KW-0597">Phosphoprotein</keyword>
<feature type="transmembrane region" description="Helical" evidence="7">
    <location>
        <begin position="122"/>
        <end position="144"/>
    </location>
</feature>
<proteinExistence type="predicted"/>
<dbReference type="InterPro" id="IPR036890">
    <property type="entry name" value="HATPase_C_sf"/>
</dbReference>
<dbReference type="InterPro" id="IPR050736">
    <property type="entry name" value="Sensor_HK_Regulatory"/>
</dbReference>
<dbReference type="AlphaFoldDB" id="A0A139KTY2"/>
<reference evidence="9 10" key="1">
    <citation type="submission" date="2016-02" db="EMBL/GenBank/DDBJ databases">
        <authorList>
            <person name="Wen L."/>
            <person name="He K."/>
            <person name="Yang H."/>
        </authorList>
    </citation>
    <scope>NUCLEOTIDE SEQUENCE [LARGE SCALE GENOMIC DNA]</scope>
    <source>
        <strain evidence="9 10">KLE1704</strain>
    </source>
</reference>
<dbReference type="SUPFAM" id="SSF55874">
    <property type="entry name" value="ATPase domain of HSP90 chaperone/DNA topoisomerase II/histidine kinase"/>
    <property type="match status" value="1"/>
</dbReference>
<evidence type="ECO:0000256" key="6">
    <source>
        <dbReference type="ARBA" id="ARBA00023012"/>
    </source>
</evidence>
<dbReference type="EMBL" id="LTDF01000165">
    <property type="protein sequence ID" value="KXT42596.1"/>
    <property type="molecule type" value="Genomic_DNA"/>
</dbReference>
<dbReference type="SMART" id="SM00387">
    <property type="entry name" value="HATPase_c"/>
    <property type="match status" value="1"/>
</dbReference>
<evidence type="ECO:0000256" key="2">
    <source>
        <dbReference type="ARBA" id="ARBA00012438"/>
    </source>
</evidence>